<dbReference type="AlphaFoldDB" id="A0A139H5X0"/>
<dbReference type="InterPro" id="IPR050425">
    <property type="entry name" value="NAD(P)_dehydrat-like"/>
</dbReference>
<organism evidence="4 5">
    <name type="scientific">Pseudocercospora eumusae</name>
    <dbReference type="NCBI Taxonomy" id="321146"/>
    <lineage>
        <taxon>Eukaryota</taxon>
        <taxon>Fungi</taxon>
        <taxon>Dikarya</taxon>
        <taxon>Ascomycota</taxon>
        <taxon>Pezizomycotina</taxon>
        <taxon>Dothideomycetes</taxon>
        <taxon>Dothideomycetidae</taxon>
        <taxon>Mycosphaerellales</taxon>
        <taxon>Mycosphaerellaceae</taxon>
        <taxon>Pseudocercospora</taxon>
    </lineage>
</organism>
<feature type="domain" description="NAD-dependent epimerase/dehydratase" evidence="3">
    <location>
        <begin position="23"/>
        <end position="276"/>
    </location>
</feature>
<dbReference type="EMBL" id="LFZN01000130">
    <property type="protein sequence ID" value="KXS97873.1"/>
    <property type="molecule type" value="Genomic_DNA"/>
</dbReference>
<proteinExistence type="inferred from homology"/>
<dbReference type="PANTHER" id="PTHR10366:SF564">
    <property type="entry name" value="STEROL-4-ALPHA-CARBOXYLATE 3-DEHYDROGENASE, DECARBOXYLATING"/>
    <property type="match status" value="1"/>
</dbReference>
<evidence type="ECO:0000256" key="1">
    <source>
        <dbReference type="ARBA" id="ARBA00023002"/>
    </source>
</evidence>
<sequence length="386" mass="42180">MLILALLTTHYTELNMTGGTDLVLVTGGSGFLGGYIVLQLLQKGYSIRTTVRTPSRIEDAKARLKHGGATPEQLANQLEFIVLDLITSSDEEWSKACTGVKYVMHTAGMIATGKEKTLEELVTPLKEGTLRVLRASAQAAVHKFVFTSSVAAIAHGHGMQRDRSQPFAEDDWTDLTDSKEKLHIYPRAKTLQEKAVWEFVQEHNETAERKMELAVVCPAAIYGPTLSKEYASSLKLVPILLGGMPGVPQYGTSMVDVRDCADLHVKALESAKANGQRYLAISGRTEEVVSENSVCDFVDIFACAEILRNGLPADKTKKIPTRKLPNFVMRAAGYFDPVVGVCLPDLGKELAGSFEKARRELGWQPSKTIDESLLDSARSLIELGAV</sequence>
<name>A0A139H5X0_9PEZI</name>
<evidence type="ECO:0000313" key="4">
    <source>
        <dbReference type="EMBL" id="KXS97873.1"/>
    </source>
</evidence>
<dbReference type="PANTHER" id="PTHR10366">
    <property type="entry name" value="NAD DEPENDENT EPIMERASE/DEHYDRATASE"/>
    <property type="match status" value="1"/>
</dbReference>
<dbReference type="STRING" id="321146.A0A139H5X0"/>
<dbReference type="OrthoDB" id="2735536at2759"/>
<dbReference type="SUPFAM" id="SSF51735">
    <property type="entry name" value="NAD(P)-binding Rossmann-fold domains"/>
    <property type="match status" value="1"/>
</dbReference>
<reference evidence="4 5" key="1">
    <citation type="submission" date="2015-07" db="EMBL/GenBank/DDBJ databases">
        <title>Comparative genomics of the Sigatoka disease complex on banana suggests a link between parallel evolutionary changes in Pseudocercospora fijiensis and Pseudocercospora eumusae and increased virulence on the banana host.</title>
        <authorList>
            <person name="Chang T.-C."/>
            <person name="Salvucci A."/>
            <person name="Crous P.W."/>
            <person name="Stergiopoulos I."/>
        </authorList>
    </citation>
    <scope>NUCLEOTIDE SEQUENCE [LARGE SCALE GENOMIC DNA]</scope>
    <source>
        <strain evidence="4 5">CBS 114824</strain>
    </source>
</reference>
<dbReference type="Pfam" id="PF01370">
    <property type="entry name" value="Epimerase"/>
    <property type="match status" value="1"/>
</dbReference>
<comment type="caution">
    <text evidence="4">The sequence shown here is derived from an EMBL/GenBank/DDBJ whole genome shotgun (WGS) entry which is preliminary data.</text>
</comment>
<dbReference type="Proteomes" id="UP000070133">
    <property type="component" value="Unassembled WGS sequence"/>
</dbReference>
<evidence type="ECO:0000313" key="5">
    <source>
        <dbReference type="Proteomes" id="UP000070133"/>
    </source>
</evidence>
<dbReference type="InterPro" id="IPR036291">
    <property type="entry name" value="NAD(P)-bd_dom_sf"/>
</dbReference>
<evidence type="ECO:0000259" key="3">
    <source>
        <dbReference type="Pfam" id="PF01370"/>
    </source>
</evidence>
<gene>
    <name evidence="4" type="ORF">AC578_5032</name>
</gene>
<keyword evidence="5" id="KW-1185">Reference proteome</keyword>
<dbReference type="InterPro" id="IPR001509">
    <property type="entry name" value="Epimerase_deHydtase"/>
</dbReference>
<protein>
    <recommendedName>
        <fullName evidence="3">NAD-dependent epimerase/dehydratase domain-containing protein</fullName>
    </recommendedName>
</protein>
<accession>A0A139H5X0</accession>
<comment type="similarity">
    <text evidence="2">Belongs to the NAD(P)-dependent epimerase/dehydratase family. Dihydroflavonol-4-reductase subfamily.</text>
</comment>
<dbReference type="Gene3D" id="3.40.50.720">
    <property type="entry name" value="NAD(P)-binding Rossmann-like Domain"/>
    <property type="match status" value="1"/>
</dbReference>
<dbReference type="GO" id="GO:0016616">
    <property type="term" value="F:oxidoreductase activity, acting on the CH-OH group of donors, NAD or NADP as acceptor"/>
    <property type="evidence" value="ECO:0007669"/>
    <property type="project" value="TreeGrafter"/>
</dbReference>
<keyword evidence="1" id="KW-0560">Oxidoreductase</keyword>
<evidence type="ECO:0000256" key="2">
    <source>
        <dbReference type="ARBA" id="ARBA00023445"/>
    </source>
</evidence>